<evidence type="ECO:0000256" key="2">
    <source>
        <dbReference type="ARBA" id="ARBA00023052"/>
    </source>
</evidence>
<evidence type="ECO:0000259" key="4">
    <source>
        <dbReference type="Pfam" id="PF02775"/>
    </source>
</evidence>
<dbReference type="PANTHER" id="PTHR18968:SF13">
    <property type="entry name" value="ACETOLACTATE SYNTHASE CATALYTIC SUBUNIT, MITOCHONDRIAL"/>
    <property type="match status" value="1"/>
</dbReference>
<dbReference type="GO" id="GO:0003984">
    <property type="term" value="F:acetolactate synthase activity"/>
    <property type="evidence" value="ECO:0007669"/>
    <property type="project" value="TreeGrafter"/>
</dbReference>
<dbReference type="InterPro" id="IPR011766">
    <property type="entry name" value="TPP_enzyme_TPP-bd"/>
</dbReference>
<dbReference type="EC" id="4.1.1.7" evidence="6"/>
<dbReference type="GO" id="GO:0009099">
    <property type="term" value="P:L-valine biosynthetic process"/>
    <property type="evidence" value="ECO:0007669"/>
    <property type="project" value="TreeGrafter"/>
</dbReference>
<dbReference type="Pfam" id="PF02775">
    <property type="entry name" value="TPP_enzyme_C"/>
    <property type="match status" value="1"/>
</dbReference>
<dbReference type="GO" id="GO:0005948">
    <property type="term" value="C:acetolactate synthase complex"/>
    <property type="evidence" value="ECO:0007669"/>
    <property type="project" value="TreeGrafter"/>
</dbReference>
<comment type="similarity">
    <text evidence="1">Belongs to the TPP enzyme family.</text>
</comment>
<keyword evidence="2" id="KW-0786">Thiamine pyrophosphate</keyword>
<dbReference type="Gene3D" id="3.40.50.970">
    <property type="match status" value="2"/>
</dbReference>
<dbReference type="InterPro" id="IPR045229">
    <property type="entry name" value="TPP_enz"/>
</dbReference>
<dbReference type="Pfam" id="PF02776">
    <property type="entry name" value="TPP_enzyme_N"/>
    <property type="match status" value="1"/>
</dbReference>
<dbReference type="Gene3D" id="3.40.50.1220">
    <property type="entry name" value="TPP-binding domain"/>
    <property type="match status" value="1"/>
</dbReference>
<organism evidence="6 7">
    <name type="scientific">Pigmentiphaga humi</name>
    <dbReference type="NCBI Taxonomy" id="2478468"/>
    <lineage>
        <taxon>Bacteria</taxon>
        <taxon>Pseudomonadati</taxon>
        <taxon>Pseudomonadota</taxon>
        <taxon>Betaproteobacteria</taxon>
        <taxon>Burkholderiales</taxon>
        <taxon>Alcaligenaceae</taxon>
        <taxon>Pigmentiphaga</taxon>
    </lineage>
</organism>
<feature type="domain" description="Thiamine pyrophosphate enzyme N-terminal TPP-binding" evidence="5">
    <location>
        <begin position="19"/>
        <end position="149"/>
    </location>
</feature>
<dbReference type="GO" id="GO:0050695">
    <property type="term" value="F:benzoylformate decarboxylase activity"/>
    <property type="evidence" value="ECO:0007669"/>
    <property type="project" value="UniProtKB-EC"/>
</dbReference>
<name>A0A3P4B3W6_9BURK</name>
<reference evidence="6 7" key="1">
    <citation type="submission" date="2018-10" db="EMBL/GenBank/DDBJ databases">
        <authorList>
            <person name="Criscuolo A."/>
        </authorList>
    </citation>
    <scope>NUCLEOTIDE SEQUENCE [LARGE SCALE GENOMIC DNA]</scope>
    <source>
        <strain evidence="6">DnA1</strain>
    </source>
</reference>
<dbReference type="Proteomes" id="UP000277294">
    <property type="component" value="Unassembled WGS sequence"/>
</dbReference>
<dbReference type="GO" id="GO:0009097">
    <property type="term" value="P:isoleucine biosynthetic process"/>
    <property type="evidence" value="ECO:0007669"/>
    <property type="project" value="TreeGrafter"/>
</dbReference>
<dbReference type="RefSeq" id="WP_160142299.1">
    <property type="nucleotide sequence ID" value="NZ_UWPJ01000024.1"/>
</dbReference>
<feature type="domain" description="Thiamine pyrophosphate enzyme TPP-binding" evidence="4">
    <location>
        <begin position="426"/>
        <end position="576"/>
    </location>
</feature>
<keyword evidence="7" id="KW-1185">Reference proteome</keyword>
<dbReference type="InterPro" id="IPR029035">
    <property type="entry name" value="DHS-like_NAD/FAD-binding_dom"/>
</dbReference>
<dbReference type="SUPFAM" id="SSF52518">
    <property type="entry name" value="Thiamin diphosphate-binding fold (THDP-binding)"/>
    <property type="match status" value="2"/>
</dbReference>
<dbReference type="GO" id="GO:0050660">
    <property type="term" value="F:flavin adenine dinucleotide binding"/>
    <property type="evidence" value="ECO:0007669"/>
    <property type="project" value="TreeGrafter"/>
</dbReference>
<dbReference type="InterPro" id="IPR029061">
    <property type="entry name" value="THDP-binding"/>
</dbReference>
<proteinExistence type="inferred from homology"/>
<evidence type="ECO:0000313" key="7">
    <source>
        <dbReference type="Proteomes" id="UP000277294"/>
    </source>
</evidence>
<accession>A0A3P4B3W6</accession>
<dbReference type="AlphaFoldDB" id="A0A3P4B3W6"/>
<feature type="region of interest" description="Disordered" evidence="3">
    <location>
        <begin position="355"/>
        <end position="383"/>
    </location>
</feature>
<evidence type="ECO:0000259" key="5">
    <source>
        <dbReference type="Pfam" id="PF02776"/>
    </source>
</evidence>
<protein>
    <submittedName>
        <fullName evidence="6">Benzoylformate decarboxylase</fullName>
        <ecNumber evidence="6">4.1.1.7</ecNumber>
    </submittedName>
</protein>
<evidence type="ECO:0000256" key="1">
    <source>
        <dbReference type="ARBA" id="ARBA00007812"/>
    </source>
</evidence>
<dbReference type="EMBL" id="UWPJ01000024">
    <property type="protein sequence ID" value="VCU70993.1"/>
    <property type="molecule type" value="Genomic_DNA"/>
</dbReference>
<dbReference type="PANTHER" id="PTHR18968">
    <property type="entry name" value="THIAMINE PYROPHOSPHATE ENZYMES"/>
    <property type="match status" value="1"/>
</dbReference>
<dbReference type="OrthoDB" id="2443624at2"/>
<dbReference type="GO" id="GO:0030976">
    <property type="term" value="F:thiamine pyrophosphate binding"/>
    <property type="evidence" value="ECO:0007669"/>
    <property type="project" value="InterPro"/>
</dbReference>
<keyword evidence="6" id="KW-0456">Lyase</keyword>
<gene>
    <name evidence="6" type="primary">mdlC_9</name>
    <name evidence="6" type="ORF">PIGHUM_03073</name>
</gene>
<dbReference type="CDD" id="cd07035">
    <property type="entry name" value="TPP_PYR_POX_like"/>
    <property type="match status" value="1"/>
</dbReference>
<evidence type="ECO:0000256" key="3">
    <source>
        <dbReference type="SAM" id="MobiDB-lite"/>
    </source>
</evidence>
<dbReference type="SUPFAM" id="SSF52467">
    <property type="entry name" value="DHS-like NAD/FAD-binding domain"/>
    <property type="match status" value="1"/>
</dbReference>
<evidence type="ECO:0000313" key="6">
    <source>
        <dbReference type="EMBL" id="VCU70993.1"/>
    </source>
</evidence>
<feature type="compositionally biased region" description="Basic and acidic residues" evidence="3">
    <location>
        <begin position="355"/>
        <end position="373"/>
    </location>
</feature>
<dbReference type="InterPro" id="IPR012001">
    <property type="entry name" value="Thiamin_PyroP_enz_TPP-bd_dom"/>
</dbReference>
<dbReference type="NCBIfam" id="NF006203">
    <property type="entry name" value="PRK08327.1"/>
    <property type="match status" value="1"/>
</dbReference>
<sequence>MNARLSYSRELVEVPEGDAGDAIVAALAAGGVDYVFFTSGSEICFYQEAIAKARATGRPAPKLIVMTHEHASLNAALGYSAVTGKPSATAAHVDAGTLHHGAAIHTTMHAHLPIIMTAGFPPTSATGSTRAARNTGAHLWLQETFDQHSVVRQYVKWDHQLKGHDDPGLQVSRAIQVATSEPCGPVYLSVAPEVSMAARQASSFPSARALGAATPPAPDPDGIEEIVARILAAERPCLIVSGSGRNPATVPELVSLCELLGLRVVHGATQSYLSFPLAHPLMQIESDLRNCDVAVVLETDVPWMPGERAPGGDAWVAVLGLDPIKGKIPTYEFTADMRLTSDSLRAIRALRAEADRTMTQRDRDRAASRREAAGQESNAQREALSRLVPPVEPGAPIHPLHVSQALGELLSRDSIVFDDTLPHNRIHQFLRNDAPGSFFHTPGTSGGWAAGAAFGASLGAPGKDIVAITGDGFYMFSTPTPALWAGVRYAAPFLTVVYQNRSWATGTVRLASMYPDGHALKADCDGGYFDPPMDFALEAESAGAYGENVREAFQLKPALERGLRAVRSGRPAVISVWLPRHLHKD</sequence>